<dbReference type="InterPro" id="IPR016186">
    <property type="entry name" value="C-type_lectin-like/link_sf"/>
</dbReference>
<dbReference type="PROSITE" id="PS50041">
    <property type="entry name" value="C_TYPE_LECTIN_2"/>
    <property type="match status" value="1"/>
</dbReference>
<evidence type="ECO:0000313" key="3">
    <source>
        <dbReference type="Proteomes" id="UP000887540"/>
    </source>
</evidence>
<dbReference type="Proteomes" id="UP000887540">
    <property type="component" value="Unplaced"/>
</dbReference>
<dbReference type="SUPFAM" id="SSF56436">
    <property type="entry name" value="C-type lectin-like"/>
    <property type="match status" value="1"/>
</dbReference>
<dbReference type="WBParaSite" id="ACRNAN_scaffold25565.g29486.t1">
    <property type="protein sequence ID" value="ACRNAN_scaffold25565.g29486.t1"/>
    <property type="gene ID" value="ACRNAN_scaffold25565.g29486"/>
</dbReference>
<proteinExistence type="predicted"/>
<dbReference type="SMART" id="SM00034">
    <property type="entry name" value="CLECT"/>
    <property type="match status" value="1"/>
</dbReference>
<evidence type="ECO:0000256" key="1">
    <source>
        <dbReference type="ARBA" id="ARBA00023157"/>
    </source>
</evidence>
<evidence type="ECO:0000259" key="2">
    <source>
        <dbReference type="PROSITE" id="PS50041"/>
    </source>
</evidence>
<dbReference type="Gene3D" id="3.10.100.10">
    <property type="entry name" value="Mannose-Binding Protein A, subunit A"/>
    <property type="match status" value="1"/>
</dbReference>
<reference evidence="4" key="1">
    <citation type="submission" date="2022-11" db="UniProtKB">
        <authorList>
            <consortium name="WormBaseParasite"/>
        </authorList>
    </citation>
    <scope>IDENTIFICATION</scope>
</reference>
<dbReference type="InterPro" id="IPR001304">
    <property type="entry name" value="C-type_lectin-like"/>
</dbReference>
<sequence>FTNQHTDFQDAEQICQNLGAHLPSIHSDIENLELGTFAYNNLPPSTGFPWLGLYCPYTVNNCTWTDGSAYNYNYTWTSYPSSNNPCVVIRNEESGDWDDRNYWESYICTTGQAVICQKRF</sequence>
<dbReference type="Pfam" id="PF00059">
    <property type="entry name" value="Lectin_C"/>
    <property type="match status" value="1"/>
</dbReference>
<dbReference type="AlphaFoldDB" id="A0A914DGQ9"/>
<evidence type="ECO:0000313" key="4">
    <source>
        <dbReference type="WBParaSite" id="ACRNAN_scaffold25565.g29486.t1"/>
    </source>
</evidence>
<dbReference type="PANTHER" id="PTHR22991">
    <property type="entry name" value="PROTEIN CBG13490"/>
    <property type="match status" value="1"/>
</dbReference>
<keyword evidence="3" id="KW-1185">Reference proteome</keyword>
<keyword evidence="1" id="KW-1015">Disulfide bond</keyword>
<accession>A0A914DGQ9</accession>
<dbReference type="CDD" id="cd00037">
    <property type="entry name" value="CLECT"/>
    <property type="match status" value="1"/>
</dbReference>
<protein>
    <submittedName>
        <fullName evidence="4">C-type lectin domain-containing protein</fullName>
    </submittedName>
</protein>
<dbReference type="PANTHER" id="PTHR22991:SF40">
    <property type="entry name" value="PROTEIN CBG13490"/>
    <property type="match status" value="1"/>
</dbReference>
<feature type="domain" description="C-type lectin" evidence="2">
    <location>
        <begin position="1"/>
        <end position="117"/>
    </location>
</feature>
<dbReference type="InterPro" id="IPR050976">
    <property type="entry name" value="Snaclec"/>
</dbReference>
<organism evidence="3 4">
    <name type="scientific">Acrobeloides nanus</name>
    <dbReference type="NCBI Taxonomy" id="290746"/>
    <lineage>
        <taxon>Eukaryota</taxon>
        <taxon>Metazoa</taxon>
        <taxon>Ecdysozoa</taxon>
        <taxon>Nematoda</taxon>
        <taxon>Chromadorea</taxon>
        <taxon>Rhabditida</taxon>
        <taxon>Tylenchina</taxon>
        <taxon>Cephalobomorpha</taxon>
        <taxon>Cephaloboidea</taxon>
        <taxon>Cephalobidae</taxon>
        <taxon>Acrobeloides</taxon>
    </lineage>
</organism>
<dbReference type="InterPro" id="IPR016187">
    <property type="entry name" value="CTDL_fold"/>
</dbReference>
<name>A0A914DGQ9_9BILA</name>